<feature type="binding site" evidence="3">
    <location>
        <position position="251"/>
    </location>
    <ligand>
        <name>Zn(2+)</name>
        <dbReference type="ChEBI" id="CHEBI:29105"/>
    </ligand>
</feature>
<keyword evidence="3" id="KW-0862">Zinc</keyword>
<dbReference type="EC" id="3.6.1.-" evidence="3"/>
<feature type="domain" description="EngC GTPase" evidence="4">
    <location>
        <begin position="73"/>
        <end position="221"/>
    </location>
</feature>
<feature type="domain" description="CP-type G" evidence="5">
    <location>
        <begin position="64"/>
        <end position="223"/>
    </location>
</feature>
<dbReference type="PROSITE" id="PS51721">
    <property type="entry name" value="G_CP"/>
    <property type="match status" value="1"/>
</dbReference>
<dbReference type="GO" id="GO:0003924">
    <property type="term" value="F:GTPase activity"/>
    <property type="evidence" value="ECO:0007669"/>
    <property type="project" value="UniProtKB-UniRule"/>
</dbReference>
<dbReference type="InterPro" id="IPR004881">
    <property type="entry name" value="Ribosome_biogen_GTPase_RsgA"/>
</dbReference>
<dbReference type="SUPFAM" id="SSF52540">
    <property type="entry name" value="P-loop containing nucleoside triphosphate hydrolases"/>
    <property type="match status" value="1"/>
</dbReference>
<comment type="subunit">
    <text evidence="3">Monomer. Associates with 30S ribosomal subunit, binds 16S rRNA.</text>
</comment>
<dbReference type="RefSeq" id="WP_121169898.1">
    <property type="nucleotide sequence ID" value="NZ_RBIE01000001.1"/>
</dbReference>
<keyword evidence="3" id="KW-0479">Metal-binding</keyword>
<comment type="cofactor">
    <cofactor evidence="3">
        <name>Zn(2+)</name>
        <dbReference type="ChEBI" id="CHEBI:29105"/>
    </cofactor>
    <text evidence="3">Binds 1 zinc ion per subunit.</text>
</comment>
<keyword evidence="3" id="KW-0694">RNA-binding</keyword>
<keyword evidence="3" id="KW-0699">rRNA-binding</keyword>
<evidence type="ECO:0000259" key="5">
    <source>
        <dbReference type="PROSITE" id="PS51721"/>
    </source>
</evidence>
<dbReference type="Pfam" id="PF03193">
    <property type="entry name" value="RsgA_GTPase"/>
    <property type="match status" value="1"/>
</dbReference>
<feature type="binding site" evidence="3">
    <location>
        <begin position="167"/>
        <end position="175"/>
    </location>
    <ligand>
        <name>GTP</name>
        <dbReference type="ChEBI" id="CHEBI:37565"/>
    </ligand>
</feature>
<dbReference type="GO" id="GO:0042274">
    <property type="term" value="P:ribosomal small subunit biogenesis"/>
    <property type="evidence" value="ECO:0007669"/>
    <property type="project" value="UniProtKB-UniRule"/>
</dbReference>
<dbReference type="PANTHER" id="PTHR32120">
    <property type="entry name" value="SMALL RIBOSOMAL SUBUNIT BIOGENESIS GTPASE RSGA"/>
    <property type="match status" value="1"/>
</dbReference>
<dbReference type="GO" id="GO:0046872">
    <property type="term" value="F:metal ion binding"/>
    <property type="evidence" value="ECO:0007669"/>
    <property type="project" value="UniProtKB-KW"/>
</dbReference>
<organism evidence="6 7">
    <name type="scientific">Thermovibrio guaymasensis</name>
    <dbReference type="NCBI Taxonomy" id="240167"/>
    <lineage>
        <taxon>Bacteria</taxon>
        <taxon>Pseudomonadati</taxon>
        <taxon>Aquificota</taxon>
        <taxon>Aquificia</taxon>
        <taxon>Desulfurobacteriales</taxon>
        <taxon>Desulfurobacteriaceae</taxon>
        <taxon>Thermovibrio</taxon>
    </lineage>
</organism>
<feature type="binding site" evidence="3">
    <location>
        <position position="253"/>
    </location>
    <ligand>
        <name>Zn(2+)</name>
        <dbReference type="ChEBI" id="CHEBI:29105"/>
    </ligand>
</feature>
<feature type="binding site" evidence="3">
    <location>
        <begin position="113"/>
        <end position="116"/>
    </location>
    <ligand>
        <name>GTP</name>
        <dbReference type="ChEBI" id="CHEBI:37565"/>
    </ligand>
</feature>
<dbReference type="AlphaFoldDB" id="A0A420W8M0"/>
<keyword evidence="1 3" id="KW-0547">Nucleotide-binding</keyword>
<accession>A0A420W8M0</accession>
<dbReference type="CDD" id="cd01854">
    <property type="entry name" value="YjeQ_EngC"/>
    <property type="match status" value="1"/>
</dbReference>
<dbReference type="Gene3D" id="1.10.40.50">
    <property type="entry name" value="Probable gtpase engc, domain 3"/>
    <property type="match status" value="1"/>
</dbReference>
<dbReference type="InterPro" id="IPR027417">
    <property type="entry name" value="P-loop_NTPase"/>
</dbReference>
<keyword evidence="3" id="KW-0690">Ribosome biogenesis</keyword>
<evidence type="ECO:0000313" key="6">
    <source>
        <dbReference type="EMBL" id="RKQ63656.1"/>
    </source>
</evidence>
<keyword evidence="2 3" id="KW-0342">GTP-binding</keyword>
<dbReference type="Gene3D" id="2.40.50.140">
    <property type="entry name" value="Nucleic acid-binding proteins"/>
    <property type="match status" value="1"/>
</dbReference>
<dbReference type="InterPro" id="IPR030378">
    <property type="entry name" value="G_CP_dom"/>
</dbReference>
<dbReference type="PANTHER" id="PTHR32120:SF11">
    <property type="entry name" value="SMALL RIBOSOMAL SUBUNIT BIOGENESIS GTPASE RSGA 1, MITOCHONDRIAL-RELATED"/>
    <property type="match status" value="1"/>
</dbReference>
<name>A0A420W8M0_9BACT</name>
<comment type="caution">
    <text evidence="6">The sequence shown here is derived from an EMBL/GenBank/DDBJ whole genome shotgun (WGS) entry which is preliminary data.</text>
</comment>
<dbReference type="NCBIfam" id="TIGR00157">
    <property type="entry name" value="ribosome small subunit-dependent GTPase A"/>
    <property type="match status" value="1"/>
</dbReference>
<sequence>MAEGIVVERAGQKLTVLVPEEGKTYRGIPLGKVRKKEKIFAGDRVEGRVVDNSTFAIERVLERKNLLIRPPIANVDRVVIVSTLKNPPFNNFLLDNLLVVYDHIGLEQVIVFNKVDLLEGEEKEELKRWKDIYSNAGYRVIETSTQTKEGIRELKETLTEGTTIFAGSSGVGKSSLISEITGVDLKTGEISKKSERGKHTTREVRLIPFERGFIGDAPGFSRVEALNFMDKEEVRLHFPEFLKYSCKFTDCLHLEEEGCQVREAVIRGEIPCVRYKSYLKMIKEFVPWLAEVPACKEE</sequence>
<dbReference type="InterPro" id="IPR010914">
    <property type="entry name" value="RsgA_GTPase_dom"/>
</dbReference>
<protein>
    <recommendedName>
        <fullName evidence="3">Small ribosomal subunit biogenesis GTPase RsgA</fullName>
        <ecNumber evidence="3">3.6.1.-</ecNumber>
    </recommendedName>
</protein>
<proteinExistence type="inferred from homology"/>
<dbReference type="HAMAP" id="MF_01820">
    <property type="entry name" value="GTPase_RsgA"/>
    <property type="match status" value="1"/>
</dbReference>
<feature type="binding site" evidence="3">
    <location>
        <position position="246"/>
    </location>
    <ligand>
        <name>Zn(2+)</name>
        <dbReference type="ChEBI" id="CHEBI:29105"/>
    </ligand>
</feature>
<evidence type="ECO:0000259" key="4">
    <source>
        <dbReference type="PROSITE" id="PS50936"/>
    </source>
</evidence>
<dbReference type="OrthoDB" id="9809485at2"/>
<keyword evidence="3" id="KW-0378">Hydrolase</keyword>
<dbReference type="GO" id="GO:0005525">
    <property type="term" value="F:GTP binding"/>
    <property type="evidence" value="ECO:0007669"/>
    <property type="project" value="UniProtKB-UniRule"/>
</dbReference>
<evidence type="ECO:0000256" key="1">
    <source>
        <dbReference type="ARBA" id="ARBA00022741"/>
    </source>
</evidence>
<dbReference type="SUPFAM" id="SSF50249">
    <property type="entry name" value="Nucleic acid-binding proteins"/>
    <property type="match status" value="1"/>
</dbReference>
<keyword evidence="7" id="KW-1185">Reference proteome</keyword>
<dbReference type="GO" id="GO:0019843">
    <property type="term" value="F:rRNA binding"/>
    <property type="evidence" value="ECO:0007669"/>
    <property type="project" value="UniProtKB-KW"/>
</dbReference>
<keyword evidence="3" id="KW-0963">Cytoplasm</keyword>
<dbReference type="EMBL" id="RBIE01000001">
    <property type="protein sequence ID" value="RKQ63656.1"/>
    <property type="molecule type" value="Genomic_DNA"/>
</dbReference>
<evidence type="ECO:0000256" key="3">
    <source>
        <dbReference type="HAMAP-Rule" id="MF_01820"/>
    </source>
</evidence>
<dbReference type="InterPro" id="IPR012340">
    <property type="entry name" value="NA-bd_OB-fold"/>
</dbReference>
<dbReference type="Gene3D" id="3.40.50.300">
    <property type="entry name" value="P-loop containing nucleotide triphosphate hydrolases"/>
    <property type="match status" value="1"/>
</dbReference>
<dbReference type="Proteomes" id="UP000280881">
    <property type="component" value="Unassembled WGS sequence"/>
</dbReference>
<dbReference type="PROSITE" id="PS50936">
    <property type="entry name" value="ENGC_GTPASE"/>
    <property type="match status" value="1"/>
</dbReference>
<dbReference type="GO" id="GO:0005737">
    <property type="term" value="C:cytoplasm"/>
    <property type="evidence" value="ECO:0007669"/>
    <property type="project" value="UniProtKB-SubCell"/>
</dbReference>
<comment type="function">
    <text evidence="3">One of several proteins that assist in the late maturation steps of the functional core of the 30S ribosomal subunit. Helps release RbfA from mature subunits. May play a role in the assembly of ribosomal proteins into the subunit. Circularly permuted GTPase that catalyzes slow GTP hydrolysis, GTPase activity is stimulated by the 30S ribosomal subunit.</text>
</comment>
<evidence type="ECO:0000256" key="2">
    <source>
        <dbReference type="ARBA" id="ARBA00023134"/>
    </source>
</evidence>
<comment type="subcellular location">
    <subcellularLocation>
        <location evidence="3">Cytoplasm</location>
    </subcellularLocation>
</comment>
<reference evidence="6 7" key="1">
    <citation type="submission" date="2018-10" db="EMBL/GenBank/DDBJ databases">
        <title>Genomic Encyclopedia of Type Strains, Phase IV (KMG-IV): sequencing the most valuable type-strain genomes for metagenomic binning, comparative biology and taxonomic classification.</title>
        <authorList>
            <person name="Goeker M."/>
        </authorList>
    </citation>
    <scope>NUCLEOTIDE SEQUENCE [LARGE SCALE GENOMIC DNA]</scope>
    <source>
        <strain evidence="6 7">DSM 15521</strain>
    </source>
</reference>
<comment type="similarity">
    <text evidence="3">Belongs to the TRAFAC class YlqF/YawG GTPase family. RsgA subfamily.</text>
</comment>
<feature type="binding site" evidence="3">
    <location>
        <position position="259"/>
    </location>
    <ligand>
        <name>Zn(2+)</name>
        <dbReference type="ChEBI" id="CHEBI:29105"/>
    </ligand>
</feature>
<evidence type="ECO:0000313" key="7">
    <source>
        <dbReference type="Proteomes" id="UP000280881"/>
    </source>
</evidence>
<gene>
    <name evidence="3" type="primary">rsgA</name>
    <name evidence="6" type="ORF">C7457_0532</name>
</gene>